<name>A0A517VA70_9PLAN</name>
<dbReference type="Gene3D" id="2.60.120.1440">
    <property type="match status" value="1"/>
</dbReference>
<accession>A0A517VA70</accession>
<dbReference type="InterPro" id="IPR012373">
    <property type="entry name" value="Ferrdict_sens_TM"/>
</dbReference>
<dbReference type="AlphaFoldDB" id="A0A517VA70"/>
<evidence type="ECO:0000256" key="1">
    <source>
        <dbReference type="SAM" id="Phobius"/>
    </source>
</evidence>
<gene>
    <name evidence="2" type="ORF">Pan161_15280</name>
</gene>
<feature type="transmembrane region" description="Helical" evidence="1">
    <location>
        <begin position="82"/>
        <end position="106"/>
    </location>
</feature>
<reference evidence="2 3" key="1">
    <citation type="submission" date="2019-02" db="EMBL/GenBank/DDBJ databases">
        <title>Deep-cultivation of Planctomycetes and their phenomic and genomic characterization uncovers novel biology.</title>
        <authorList>
            <person name="Wiegand S."/>
            <person name="Jogler M."/>
            <person name="Boedeker C."/>
            <person name="Pinto D."/>
            <person name="Vollmers J."/>
            <person name="Rivas-Marin E."/>
            <person name="Kohn T."/>
            <person name="Peeters S.H."/>
            <person name="Heuer A."/>
            <person name="Rast P."/>
            <person name="Oberbeckmann S."/>
            <person name="Bunk B."/>
            <person name="Jeske O."/>
            <person name="Meyerdierks A."/>
            <person name="Storesund J.E."/>
            <person name="Kallscheuer N."/>
            <person name="Luecker S."/>
            <person name="Lage O.M."/>
            <person name="Pohl T."/>
            <person name="Merkel B.J."/>
            <person name="Hornburger P."/>
            <person name="Mueller R.-W."/>
            <person name="Bruemmer F."/>
            <person name="Labrenz M."/>
            <person name="Spormann A.M."/>
            <person name="Op den Camp H."/>
            <person name="Overmann J."/>
            <person name="Amann R."/>
            <person name="Jetten M.S.M."/>
            <person name="Mascher T."/>
            <person name="Medema M.H."/>
            <person name="Devos D.P."/>
            <person name="Kaster A.-K."/>
            <person name="Ovreas L."/>
            <person name="Rohde M."/>
            <person name="Galperin M.Y."/>
            <person name="Jogler C."/>
        </authorList>
    </citation>
    <scope>NUCLEOTIDE SEQUENCE [LARGE SCALE GENOMIC DNA]</scope>
    <source>
        <strain evidence="2 3">Pan161</strain>
    </source>
</reference>
<proteinExistence type="predicted"/>
<sequence>MFDNEKHNDAEFERLLRQLVDGSLENSEADRLESLMLDQPERQSLYLEYMSLDSSLIELGEVSKTVPGLTFGRPRRKRLGPFSVWALAACAMLCLIAVTSFVTSYIDQQKQLAKQETTKQLEGVVQTTERSIGQEILSEAKIIAGHRAVFRGTHSPTSIGSCLKFSENYMLQDGLIKILFASGAEVILSAPALFQVVHNEKLVVNLGKCSVYAPEGAEGFEVSTPTSEVIDLGTRFSVVVSEDGASNVAVVDGEAEISTLSGPRKKTLFKGDTAYVGTDLNLMEGDNHTPGDIYVASIPDHLIGYQSIQDDLGQAKELSTLVVQRGGISRTYHRNDFILPRVNHYRPGSNAFGIVPANSPADEYNRFGLMNLLFASGFINPGGQNKWHEGEIILGRDGTPGMNLVFDQPVINSPGPDLIIFDAQSIAHSLEGDVFHLYPRTGHPDALPMTIRKYDIDGHSAEAQIMTGCRLTQLSPDFANDGAPLPIVARSQLVHKVPSRLFAVGIDLADMNIPPGGSITGLFLQDAQDDTDHIDPVVIVGLPPVK</sequence>
<dbReference type="EMBL" id="CP036343">
    <property type="protein sequence ID" value="QDT89895.1"/>
    <property type="molecule type" value="Genomic_DNA"/>
</dbReference>
<dbReference type="PANTHER" id="PTHR30273">
    <property type="entry name" value="PERIPLASMIC SIGNAL SENSOR AND SIGMA FACTOR ACTIVATOR FECR-RELATED"/>
    <property type="match status" value="1"/>
</dbReference>
<protein>
    <submittedName>
        <fullName evidence="2">FecR protein</fullName>
    </submittedName>
</protein>
<keyword evidence="3" id="KW-1185">Reference proteome</keyword>
<organism evidence="2 3">
    <name type="scientific">Gimesia algae</name>
    <dbReference type="NCBI Taxonomy" id="2527971"/>
    <lineage>
        <taxon>Bacteria</taxon>
        <taxon>Pseudomonadati</taxon>
        <taxon>Planctomycetota</taxon>
        <taxon>Planctomycetia</taxon>
        <taxon>Planctomycetales</taxon>
        <taxon>Planctomycetaceae</taxon>
        <taxon>Gimesia</taxon>
    </lineage>
</organism>
<dbReference type="KEGG" id="gax:Pan161_15280"/>
<dbReference type="RefSeq" id="WP_145225463.1">
    <property type="nucleotide sequence ID" value="NZ_CP036343.1"/>
</dbReference>
<dbReference type="OrthoDB" id="226716at2"/>
<dbReference type="PANTHER" id="PTHR30273:SF2">
    <property type="entry name" value="PROTEIN FECR"/>
    <property type="match status" value="1"/>
</dbReference>
<dbReference type="GO" id="GO:0016989">
    <property type="term" value="F:sigma factor antagonist activity"/>
    <property type="evidence" value="ECO:0007669"/>
    <property type="project" value="TreeGrafter"/>
</dbReference>
<evidence type="ECO:0000313" key="2">
    <source>
        <dbReference type="EMBL" id="QDT89895.1"/>
    </source>
</evidence>
<dbReference type="Proteomes" id="UP000316855">
    <property type="component" value="Chromosome"/>
</dbReference>
<keyword evidence="1" id="KW-0472">Membrane</keyword>
<evidence type="ECO:0000313" key="3">
    <source>
        <dbReference type="Proteomes" id="UP000316855"/>
    </source>
</evidence>
<keyword evidence="1" id="KW-0812">Transmembrane</keyword>
<keyword evidence="1" id="KW-1133">Transmembrane helix</keyword>